<reference evidence="1 2" key="1">
    <citation type="journal article" date="2004" name="Science">
        <title>The genome of the diatom Thalassiosira pseudonana: ecology, evolution, and metabolism.</title>
        <authorList>
            <person name="Armbrust E.V."/>
            <person name="Berges J.A."/>
            <person name="Bowler C."/>
            <person name="Green B.R."/>
            <person name="Martinez D."/>
            <person name="Putnam N.H."/>
            <person name="Zhou S."/>
            <person name="Allen A.E."/>
            <person name="Apt K.E."/>
            <person name="Bechner M."/>
            <person name="Brzezinski M.A."/>
            <person name="Chaal B.K."/>
            <person name="Chiovitti A."/>
            <person name="Davis A.K."/>
            <person name="Demarest M.S."/>
            <person name="Detter J.C."/>
            <person name="Glavina T."/>
            <person name="Goodstein D."/>
            <person name="Hadi M.Z."/>
            <person name="Hellsten U."/>
            <person name="Hildebrand M."/>
            <person name="Jenkins B.D."/>
            <person name="Jurka J."/>
            <person name="Kapitonov V.V."/>
            <person name="Kroger N."/>
            <person name="Lau W.W."/>
            <person name="Lane T.W."/>
            <person name="Larimer F.W."/>
            <person name="Lippmeier J.C."/>
            <person name="Lucas S."/>
            <person name="Medina M."/>
            <person name="Montsant A."/>
            <person name="Obornik M."/>
            <person name="Parker M.S."/>
            <person name="Palenik B."/>
            <person name="Pazour G.J."/>
            <person name="Richardson P.M."/>
            <person name="Rynearson T.A."/>
            <person name="Saito M.A."/>
            <person name="Schwartz D.C."/>
            <person name="Thamatrakoln K."/>
            <person name="Valentin K."/>
            <person name="Vardi A."/>
            <person name="Wilkerson F.P."/>
            <person name="Rokhsar D.S."/>
        </authorList>
    </citation>
    <scope>NUCLEOTIDE SEQUENCE [LARGE SCALE GENOMIC DNA]</scope>
    <source>
        <strain evidence="1 2">CCMP1335</strain>
    </source>
</reference>
<dbReference type="Gene3D" id="3.40.30.10">
    <property type="entry name" value="Glutaredoxin"/>
    <property type="match status" value="1"/>
</dbReference>
<dbReference type="Proteomes" id="UP000001449">
    <property type="component" value="Chromosome 12"/>
</dbReference>
<dbReference type="AlphaFoldDB" id="B8CAA6"/>
<evidence type="ECO:0008006" key="3">
    <source>
        <dbReference type="Google" id="ProtNLM"/>
    </source>
</evidence>
<dbReference type="PaxDb" id="35128-Thaps24480"/>
<proteinExistence type="predicted"/>
<dbReference type="HOGENOM" id="CLU_763951_0_0_1"/>
<reference evidence="1 2" key="2">
    <citation type="journal article" date="2008" name="Nature">
        <title>The Phaeodactylum genome reveals the evolutionary history of diatom genomes.</title>
        <authorList>
            <person name="Bowler C."/>
            <person name="Allen A.E."/>
            <person name="Badger J.H."/>
            <person name="Grimwood J."/>
            <person name="Jabbari K."/>
            <person name="Kuo A."/>
            <person name="Maheswari U."/>
            <person name="Martens C."/>
            <person name="Maumus F."/>
            <person name="Otillar R.P."/>
            <person name="Rayko E."/>
            <person name="Salamov A."/>
            <person name="Vandepoele K."/>
            <person name="Beszteri B."/>
            <person name="Gruber A."/>
            <person name="Heijde M."/>
            <person name="Katinka M."/>
            <person name="Mock T."/>
            <person name="Valentin K."/>
            <person name="Verret F."/>
            <person name="Berges J.A."/>
            <person name="Brownlee C."/>
            <person name="Cadoret J.P."/>
            <person name="Chiovitti A."/>
            <person name="Choi C.J."/>
            <person name="Coesel S."/>
            <person name="De Martino A."/>
            <person name="Detter J.C."/>
            <person name="Durkin C."/>
            <person name="Falciatore A."/>
            <person name="Fournet J."/>
            <person name="Haruta M."/>
            <person name="Huysman M.J."/>
            <person name="Jenkins B.D."/>
            <person name="Jiroutova K."/>
            <person name="Jorgensen R.E."/>
            <person name="Joubert Y."/>
            <person name="Kaplan A."/>
            <person name="Kroger N."/>
            <person name="Kroth P.G."/>
            <person name="La Roche J."/>
            <person name="Lindquist E."/>
            <person name="Lommer M."/>
            <person name="Martin-Jezequel V."/>
            <person name="Lopez P.J."/>
            <person name="Lucas S."/>
            <person name="Mangogna M."/>
            <person name="McGinnis K."/>
            <person name="Medlin L.K."/>
            <person name="Montsant A."/>
            <person name="Oudot-Le Secq M.P."/>
            <person name="Napoli C."/>
            <person name="Obornik M."/>
            <person name="Parker M.S."/>
            <person name="Petit J.L."/>
            <person name="Porcel B.M."/>
            <person name="Poulsen N."/>
            <person name="Robison M."/>
            <person name="Rychlewski L."/>
            <person name="Rynearson T.A."/>
            <person name="Schmutz J."/>
            <person name="Shapiro H."/>
            <person name="Siaut M."/>
            <person name="Stanley M."/>
            <person name="Sussman M.R."/>
            <person name="Taylor A.R."/>
            <person name="Vardi A."/>
            <person name="von Dassow P."/>
            <person name="Vyverman W."/>
            <person name="Willis A."/>
            <person name="Wyrwicz L.S."/>
            <person name="Rokhsar D.S."/>
            <person name="Weissenbach J."/>
            <person name="Armbrust E.V."/>
            <person name="Green B.R."/>
            <person name="Van de Peer Y."/>
            <person name="Grigoriev I.V."/>
        </authorList>
    </citation>
    <scope>NUCLEOTIDE SEQUENCE [LARGE SCALE GENOMIC DNA]</scope>
    <source>
        <strain evidence="1 2">CCMP1335</strain>
    </source>
</reference>
<gene>
    <name evidence="1" type="ORF">THAPSDRAFT_24480</name>
</gene>
<dbReference type="InterPro" id="IPR016639">
    <property type="entry name" value="GST_Omega/GSH"/>
</dbReference>
<dbReference type="eggNOG" id="KOG2903">
    <property type="taxonomic scope" value="Eukaryota"/>
</dbReference>
<dbReference type="PANTHER" id="PTHR32419:SF6">
    <property type="entry name" value="GLUTATHIONE S-TRANSFERASE OMEGA-LIKE 1-RELATED"/>
    <property type="match status" value="1"/>
</dbReference>
<dbReference type="PANTHER" id="PTHR32419">
    <property type="entry name" value="GLUTATHIONYL-HYDROQUINONE REDUCTASE"/>
    <property type="match status" value="1"/>
</dbReference>
<name>B8CAA6_THAPS</name>
<dbReference type="OMA" id="AYSCPFA"/>
<keyword evidence="2" id="KW-1185">Reference proteome</keyword>
<accession>B8CAA6</accession>
<dbReference type="GO" id="GO:0004364">
    <property type="term" value="F:glutathione transferase activity"/>
    <property type="evidence" value="ECO:0000318"/>
    <property type="project" value="GO_Central"/>
</dbReference>
<dbReference type="InParanoid" id="B8CAA6"/>
<dbReference type="GO" id="GO:0005737">
    <property type="term" value="C:cytoplasm"/>
    <property type="evidence" value="ECO:0000318"/>
    <property type="project" value="GO_Central"/>
</dbReference>
<dbReference type="GeneID" id="7445818"/>
<dbReference type="Gene3D" id="1.20.1050.10">
    <property type="match status" value="1"/>
</dbReference>
<evidence type="ECO:0000313" key="1">
    <source>
        <dbReference type="EMBL" id="EED89648.1"/>
    </source>
</evidence>
<organism evidence="1 2">
    <name type="scientific">Thalassiosira pseudonana</name>
    <name type="common">Marine diatom</name>
    <name type="synonym">Cyclotella nana</name>
    <dbReference type="NCBI Taxonomy" id="35128"/>
    <lineage>
        <taxon>Eukaryota</taxon>
        <taxon>Sar</taxon>
        <taxon>Stramenopiles</taxon>
        <taxon>Ochrophyta</taxon>
        <taxon>Bacillariophyta</taxon>
        <taxon>Coscinodiscophyceae</taxon>
        <taxon>Thalassiosirophycidae</taxon>
        <taxon>Thalassiosirales</taxon>
        <taxon>Thalassiosiraceae</taxon>
        <taxon>Thalassiosira</taxon>
    </lineage>
</organism>
<dbReference type="RefSeq" id="XP_002293187.1">
    <property type="nucleotide sequence ID" value="XM_002293151.1"/>
</dbReference>
<dbReference type="InterPro" id="IPR036282">
    <property type="entry name" value="Glutathione-S-Trfase_C_sf"/>
</dbReference>
<dbReference type="SUPFAM" id="SSF47616">
    <property type="entry name" value="GST C-terminal domain-like"/>
    <property type="match status" value="1"/>
</dbReference>
<protein>
    <recommendedName>
        <fullName evidence="3">GST C-terminal domain-containing protein</fullName>
    </recommendedName>
</protein>
<dbReference type="KEGG" id="tps:THAPSDRAFT_24480"/>
<dbReference type="EMBL" id="CM000647">
    <property type="protein sequence ID" value="EED89648.1"/>
    <property type="molecule type" value="Genomic_DNA"/>
</dbReference>
<evidence type="ECO:0000313" key="2">
    <source>
        <dbReference type="Proteomes" id="UP000001449"/>
    </source>
</evidence>
<dbReference type="STRING" id="35128.B8CAA6"/>
<sequence>MDCLCCIDGGVGPQTDNEFLGSICNLNNGKAKFPAEPGRYIMYVVAGCPFAARPWSVLSFYGIPTDCNSGGLRVVKMFPAAHEDGWFSIAQSEGERGLVEQFPDAKCDDVNDACFPRCSEGRAIHHIWQLYEIAKPGFSGAKSVPLLWDTKKGTAVSNSSLGLAEMIATQLVPTMGTRNLDVKLFPSRIHEKELYQEHDELVKFVHSNITTTVYKINSTGNGRDHDRLVEAYYNTLEEMQTRIQKNGGYLMGSSMRFVDIVLVISLIRLDLAYQWRFGLGRRSIRENYPVLLKYLTTILNMEGMLGECVLPRDIMALYFMTPKWVNMSAGKTLPLVPEAWEQTCAPGYCERKKGSGGDSTTKE</sequence>